<dbReference type="RefSeq" id="XP_040764330.1">
    <property type="nucleotide sequence ID" value="XM_040907037.1"/>
</dbReference>
<dbReference type="GeneID" id="63824066"/>
<feature type="region of interest" description="Disordered" evidence="1">
    <location>
        <begin position="275"/>
        <end position="371"/>
    </location>
</feature>
<feature type="region of interest" description="Disordered" evidence="1">
    <location>
        <begin position="102"/>
        <end position="240"/>
    </location>
</feature>
<sequence length="922" mass="103166">MLDCWLKLKAVRAQIRAFVHVFRAWRATAAVPLKYSTCSCSNVTWLVLPLKPSSFSTLRRPTSVNIPDSLSVRHTSAIVIWRSSHKVAHCGAVSHNYAEAASTPSASTHYGPSNIGKTRSPRMHRNEREGAAEEANEEDNDENENEGDCEDENDDEGDSSKDDSSEDNGKDNGKDGSEDDNEDDGKDDIEDGSSKDGSNDDDEDDAQNLFKHELQDEAEGEGNHELETDSDQNAAKRNQRLIASRHKGVAWELFASDDGADNRIAKTLCSLTPRAATSLQASRESEESSDSRPANTYREKGKSHADLSDYTNADDNAIFNEDDERLGSVISDADNDGDDDGNGNDSDGVDDGPEKAERWTKTPGPFSKATKEPAEDLGYCVITEAEDITCQFSKGTHDVLIYANLGIKASHTLNHFNMFCTWYSDHHLFAQASNITPAEYSNMMDKAYCKLCESVKGDDNACERAFKLIFDYCNNLKKDPAHAICSVKSTTARMIRAHKQFMNLAGTYHNLEDMEIIRLSTLFDSSQYVMSLIEKNKIDAVKLWDDLTTAVKNVKLGQGHTNILFIGQYSDVKNPQHVPWKNWLNLAYKHSFTMVDWHDNVQPVPGDPKFEFKSLKTEELRKLVEGFLQREKSGATLLPIPHVERWSKSDLKMSDNNLGKGNIPLVIGLTSTKHKTLHDLTEWLRKLQKDQSKGAKKKRAHNHSLNINKDAGQYPLHMTDHHVPSSNVITVDSENEHPSSSPPCPHIPTARLTRIITIESNDELPSPLLHHHDVPITVPHVAAMHIDVIKRRRMVDEVVMMRRGKTSHIHLASLAVNTGTCCTPSEAVKAKLMGMQGFVPLYGYPSRADVFTNAYSVPVAHLVYMQQGNAIADSSHVHDNIGYPHYKDYLFDLEHEDYLSSDFKEHRHTGNKQNITCDYRRG</sequence>
<feature type="compositionally biased region" description="Basic and acidic residues" evidence="1">
    <location>
        <begin position="297"/>
        <end position="307"/>
    </location>
</feature>
<feature type="compositionally biased region" description="Acidic residues" evidence="1">
    <location>
        <begin position="132"/>
        <end position="157"/>
    </location>
</feature>
<evidence type="ECO:0000256" key="1">
    <source>
        <dbReference type="SAM" id="MobiDB-lite"/>
    </source>
</evidence>
<dbReference type="AlphaFoldDB" id="A0A165EAF1"/>
<name>A0A165EAF1_9APHY</name>
<feature type="compositionally biased region" description="Acidic residues" evidence="1">
    <location>
        <begin position="177"/>
        <end position="191"/>
    </location>
</feature>
<accession>A0A165EAF1</accession>
<gene>
    <name evidence="2" type="ORF">LAESUDRAFT_714060</name>
</gene>
<evidence type="ECO:0000313" key="2">
    <source>
        <dbReference type="EMBL" id="KZT06590.1"/>
    </source>
</evidence>
<feature type="compositionally biased region" description="Polar residues" evidence="1">
    <location>
        <begin position="102"/>
        <end position="117"/>
    </location>
</feature>
<protein>
    <submittedName>
        <fullName evidence="2">Uncharacterized protein</fullName>
    </submittedName>
</protein>
<dbReference type="Proteomes" id="UP000076871">
    <property type="component" value="Unassembled WGS sequence"/>
</dbReference>
<feature type="compositionally biased region" description="Acidic residues" evidence="1">
    <location>
        <begin position="333"/>
        <end position="351"/>
    </location>
</feature>
<feature type="compositionally biased region" description="Basic and acidic residues" evidence="1">
    <location>
        <begin position="158"/>
        <end position="176"/>
    </location>
</feature>
<proteinExistence type="predicted"/>
<dbReference type="EMBL" id="KV427623">
    <property type="protein sequence ID" value="KZT06590.1"/>
    <property type="molecule type" value="Genomic_DNA"/>
</dbReference>
<organism evidence="2 3">
    <name type="scientific">Laetiporus sulphureus 93-53</name>
    <dbReference type="NCBI Taxonomy" id="1314785"/>
    <lineage>
        <taxon>Eukaryota</taxon>
        <taxon>Fungi</taxon>
        <taxon>Dikarya</taxon>
        <taxon>Basidiomycota</taxon>
        <taxon>Agaricomycotina</taxon>
        <taxon>Agaricomycetes</taxon>
        <taxon>Polyporales</taxon>
        <taxon>Laetiporus</taxon>
    </lineage>
</organism>
<keyword evidence="3" id="KW-1185">Reference proteome</keyword>
<evidence type="ECO:0000313" key="3">
    <source>
        <dbReference type="Proteomes" id="UP000076871"/>
    </source>
</evidence>
<feature type="compositionally biased region" description="Basic and acidic residues" evidence="1">
    <location>
        <begin position="210"/>
        <end position="227"/>
    </location>
</feature>
<dbReference type="InParanoid" id="A0A165EAF1"/>
<reference evidence="2 3" key="1">
    <citation type="journal article" date="2016" name="Mol. Biol. Evol.">
        <title>Comparative Genomics of Early-Diverging Mushroom-Forming Fungi Provides Insights into the Origins of Lignocellulose Decay Capabilities.</title>
        <authorList>
            <person name="Nagy L.G."/>
            <person name="Riley R."/>
            <person name="Tritt A."/>
            <person name="Adam C."/>
            <person name="Daum C."/>
            <person name="Floudas D."/>
            <person name="Sun H."/>
            <person name="Yadav J.S."/>
            <person name="Pangilinan J."/>
            <person name="Larsson K.H."/>
            <person name="Matsuura K."/>
            <person name="Barry K."/>
            <person name="Labutti K."/>
            <person name="Kuo R."/>
            <person name="Ohm R.A."/>
            <person name="Bhattacharya S.S."/>
            <person name="Shirouzu T."/>
            <person name="Yoshinaga Y."/>
            <person name="Martin F.M."/>
            <person name="Grigoriev I.V."/>
            <person name="Hibbett D.S."/>
        </authorList>
    </citation>
    <scope>NUCLEOTIDE SEQUENCE [LARGE SCALE GENOMIC DNA]</scope>
    <source>
        <strain evidence="2 3">93-53</strain>
    </source>
</reference>